<dbReference type="GO" id="GO:0005737">
    <property type="term" value="C:cytoplasm"/>
    <property type="evidence" value="ECO:0007669"/>
    <property type="project" value="TreeGrafter"/>
</dbReference>
<evidence type="ECO:0000256" key="1">
    <source>
        <dbReference type="ARBA" id="ARBA00012452"/>
    </source>
</evidence>
<dbReference type="SUPFAM" id="SSF52833">
    <property type="entry name" value="Thioredoxin-like"/>
    <property type="match status" value="1"/>
</dbReference>
<dbReference type="PANTHER" id="PTHR11260:SF781">
    <property type="entry name" value="GLUTATHIONE S-TRANSFERASE U19"/>
    <property type="match status" value="1"/>
</dbReference>
<reference evidence="6" key="1">
    <citation type="submission" date="2015-02" db="EMBL/GenBank/DDBJ databases">
        <title>A transcriptome of Wollemia nobilis - a relic of Gondwana.</title>
        <authorList>
            <person name="Chia J.Y."/>
            <person name="Leong Y.S."/>
            <person name="Abdul Karim S."/>
            <person name="Wan Azmi N."/>
            <person name="Hercus R."/>
            <person name="Croft L."/>
        </authorList>
    </citation>
    <scope>NUCLEOTIDE SEQUENCE</scope>
    <source>
        <strain evidence="6">MaeBrown</strain>
        <tissue evidence="6">Leaf</tissue>
    </source>
</reference>
<dbReference type="EC" id="2.5.1.18" evidence="1"/>
<dbReference type="InterPro" id="IPR010987">
    <property type="entry name" value="Glutathione-S-Trfase_C-like"/>
</dbReference>
<dbReference type="SFLD" id="SFLDS00019">
    <property type="entry name" value="Glutathione_Transferase_(cytos"/>
    <property type="match status" value="1"/>
</dbReference>
<dbReference type="Gene3D" id="1.20.1050.10">
    <property type="match status" value="1"/>
</dbReference>
<dbReference type="InterPro" id="IPR040079">
    <property type="entry name" value="Glutathione_S-Trfase"/>
</dbReference>
<sequence length="228" mass="25959">MESPDEVKLLLIRPSPFAMSCALALREKGVQFQEVEENLRNKSELLLRSNPVYKQVPVLLHNGKAVSQSLVICEYIEEAWPTPPLLPDSPYHKALARFWADYINKKFIETGLKLMRKFGEEHETARKEIVEQFVTLDRAMSAEGPFFLGEKMSLADVALVSLLPWMTSFEVLGDLKFPDSQECGRMHRWLATMRANSNAVASILDSDSLLEDTTNLRRRISENLPHGK</sequence>
<dbReference type="PROSITE" id="PS50404">
    <property type="entry name" value="GST_NTER"/>
    <property type="match status" value="1"/>
</dbReference>
<dbReference type="AlphaFoldDB" id="A0A0C9S536"/>
<accession>A0A0C9S536</accession>
<name>A0A0C9S536_9CONI</name>
<dbReference type="Gene3D" id="3.40.30.10">
    <property type="entry name" value="Glutaredoxin"/>
    <property type="match status" value="1"/>
</dbReference>
<evidence type="ECO:0000313" key="6">
    <source>
        <dbReference type="EMBL" id="JAG87157.1"/>
    </source>
</evidence>
<dbReference type="GO" id="GO:0006749">
    <property type="term" value="P:glutathione metabolic process"/>
    <property type="evidence" value="ECO:0007669"/>
    <property type="project" value="InterPro"/>
</dbReference>
<organism evidence="6">
    <name type="scientific">Wollemia nobilis</name>
    <dbReference type="NCBI Taxonomy" id="56998"/>
    <lineage>
        <taxon>Eukaryota</taxon>
        <taxon>Viridiplantae</taxon>
        <taxon>Streptophyta</taxon>
        <taxon>Embryophyta</taxon>
        <taxon>Tracheophyta</taxon>
        <taxon>Spermatophyta</taxon>
        <taxon>Pinopsida</taxon>
        <taxon>Pinidae</taxon>
        <taxon>Conifers II</taxon>
        <taxon>Araucariales</taxon>
        <taxon>Araucariaceae</taxon>
        <taxon>Wollemia</taxon>
    </lineage>
</organism>
<evidence type="ECO:0000259" key="4">
    <source>
        <dbReference type="PROSITE" id="PS50404"/>
    </source>
</evidence>
<dbReference type="SUPFAM" id="SSF47616">
    <property type="entry name" value="GST C-terminal domain-like"/>
    <property type="match status" value="1"/>
</dbReference>
<feature type="domain" description="GST N-terminal" evidence="4">
    <location>
        <begin position="5"/>
        <end position="84"/>
    </location>
</feature>
<feature type="domain" description="GST C-terminal" evidence="5">
    <location>
        <begin position="89"/>
        <end position="216"/>
    </location>
</feature>
<evidence type="ECO:0000259" key="5">
    <source>
        <dbReference type="PROSITE" id="PS50405"/>
    </source>
</evidence>
<dbReference type="SFLD" id="SFLDG00358">
    <property type="entry name" value="Main_(cytGST)"/>
    <property type="match status" value="1"/>
</dbReference>
<dbReference type="InterPro" id="IPR036282">
    <property type="entry name" value="Glutathione-S-Trfase_C_sf"/>
</dbReference>
<evidence type="ECO:0000256" key="2">
    <source>
        <dbReference type="ARBA" id="ARBA00022679"/>
    </source>
</evidence>
<dbReference type="InterPro" id="IPR004045">
    <property type="entry name" value="Glutathione_S-Trfase_N"/>
</dbReference>
<dbReference type="CDD" id="cd03185">
    <property type="entry name" value="GST_C_Tau"/>
    <property type="match status" value="1"/>
</dbReference>
<protein>
    <recommendedName>
        <fullName evidence="1">glutathione transferase</fullName>
        <ecNumber evidence="1">2.5.1.18</ecNumber>
    </recommendedName>
</protein>
<keyword evidence="2" id="KW-0808">Transferase</keyword>
<comment type="catalytic activity">
    <reaction evidence="3">
        <text>RX + glutathione = an S-substituted glutathione + a halide anion + H(+)</text>
        <dbReference type="Rhea" id="RHEA:16437"/>
        <dbReference type="ChEBI" id="CHEBI:15378"/>
        <dbReference type="ChEBI" id="CHEBI:16042"/>
        <dbReference type="ChEBI" id="CHEBI:17792"/>
        <dbReference type="ChEBI" id="CHEBI:57925"/>
        <dbReference type="ChEBI" id="CHEBI:90779"/>
        <dbReference type="EC" id="2.5.1.18"/>
    </reaction>
</comment>
<dbReference type="Pfam" id="PF22041">
    <property type="entry name" value="GST_C_7"/>
    <property type="match status" value="1"/>
</dbReference>
<dbReference type="EMBL" id="GCHU01013306">
    <property type="protein sequence ID" value="JAG87157.1"/>
    <property type="molecule type" value="Transcribed_RNA"/>
</dbReference>
<proteinExistence type="predicted"/>
<dbReference type="GO" id="GO:0004364">
    <property type="term" value="F:glutathione transferase activity"/>
    <property type="evidence" value="ECO:0007669"/>
    <property type="project" value="UniProtKB-EC"/>
</dbReference>
<dbReference type="PANTHER" id="PTHR11260">
    <property type="entry name" value="GLUTATHIONE S-TRANSFERASE, GST, SUPERFAMILY, GST DOMAIN CONTAINING"/>
    <property type="match status" value="1"/>
</dbReference>
<dbReference type="SFLD" id="SFLDG01152">
    <property type="entry name" value="Main.3:_Omega-_and_Tau-like"/>
    <property type="match status" value="1"/>
</dbReference>
<dbReference type="InterPro" id="IPR045073">
    <property type="entry name" value="Omega/Tau-like"/>
</dbReference>
<dbReference type="InterPro" id="IPR045074">
    <property type="entry name" value="GST_C_Tau"/>
</dbReference>
<dbReference type="InterPro" id="IPR054416">
    <property type="entry name" value="GST_UstS-like_C"/>
</dbReference>
<dbReference type="PROSITE" id="PS50405">
    <property type="entry name" value="GST_CTER"/>
    <property type="match status" value="1"/>
</dbReference>
<dbReference type="InterPro" id="IPR036249">
    <property type="entry name" value="Thioredoxin-like_sf"/>
</dbReference>
<dbReference type="CDD" id="cd03058">
    <property type="entry name" value="GST_N_Tau"/>
    <property type="match status" value="1"/>
</dbReference>
<evidence type="ECO:0000256" key="3">
    <source>
        <dbReference type="ARBA" id="ARBA00047960"/>
    </source>
</evidence>
<dbReference type="Pfam" id="PF02798">
    <property type="entry name" value="GST_N"/>
    <property type="match status" value="1"/>
</dbReference>